<sequence>MDSPLSSSPSSTTTSPASSPILSAQSPSPSAPTTASALAQISSVLDKSATLLPAPAANPPGPSSPVPPANPSDASPPGPAGKALFSFLPRWPNLEDIIVPEVGKITVKQQKKEFEGLGIQFNIVIAISTFTASLVIAFLSLARDILLNNSNTPGLGQSRPLEIGMMLGFLTTATHLVIIIVAGRAATLSFRIKALGQKPKSLDLKHFRLYFYLCEQLHLMATTLFLATVLYMTIYLFSPRLVYPLVLYGYTTIGVYLFYRTGFWRASVLVEDVKSIWTLTCNMIPERAAIPKWFGTIGTSFVERVKRIFAKGSTARRTSADNRA</sequence>
<gene>
    <name evidence="1" type="ORF">BDN72DRAFT_898045</name>
</gene>
<dbReference type="Proteomes" id="UP000308600">
    <property type="component" value="Unassembled WGS sequence"/>
</dbReference>
<proteinExistence type="predicted"/>
<reference evidence="1 2" key="1">
    <citation type="journal article" date="2019" name="Nat. Ecol. Evol.">
        <title>Megaphylogeny resolves global patterns of mushroom evolution.</title>
        <authorList>
            <person name="Varga T."/>
            <person name="Krizsan K."/>
            <person name="Foldi C."/>
            <person name="Dima B."/>
            <person name="Sanchez-Garcia M."/>
            <person name="Sanchez-Ramirez S."/>
            <person name="Szollosi G.J."/>
            <person name="Szarkandi J.G."/>
            <person name="Papp V."/>
            <person name="Albert L."/>
            <person name="Andreopoulos W."/>
            <person name="Angelini C."/>
            <person name="Antonin V."/>
            <person name="Barry K.W."/>
            <person name="Bougher N.L."/>
            <person name="Buchanan P."/>
            <person name="Buyck B."/>
            <person name="Bense V."/>
            <person name="Catcheside P."/>
            <person name="Chovatia M."/>
            <person name="Cooper J."/>
            <person name="Damon W."/>
            <person name="Desjardin D."/>
            <person name="Finy P."/>
            <person name="Geml J."/>
            <person name="Haridas S."/>
            <person name="Hughes K."/>
            <person name="Justo A."/>
            <person name="Karasinski D."/>
            <person name="Kautmanova I."/>
            <person name="Kiss B."/>
            <person name="Kocsube S."/>
            <person name="Kotiranta H."/>
            <person name="LaButti K.M."/>
            <person name="Lechner B.E."/>
            <person name="Liimatainen K."/>
            <person name="Lipzen A."/>
            <person name="Lukacs Z."/>
            <person name="Mihaltcheva S."/>
            <person name="Morgado L.N."/>
            <person name="Niskanen T."/>
            <person name="Noordeloos M.E."/>
            <person name="Ohm R.A."/>
            <person name="Ortiz-Santana B."/>
            <person name="Ovrebo C."/>
            <person name="Racz N."/>
            <person name="Riley R."/>
            <person name="Savchenko A."/>
            <person name="Shiryaev A."/>
            <person name="Soop K."/>
            <person name="Spirin V."/>
            <person name="Szebenyi C."/>
            <person name="Tomsovsky M."/>
            <person name="Tulloss R.E."/>
            <person name="Uehling J."/>
            <person name="Grigoriev I.V."/>
            <person name="Vagvolgyi C."/>
            <person name="Papp T."/>
            <person name="Martin F.M."/>
            <person name="Miettinen O."/>
            <person name="Hibbett D.S."/>
            <person name="Nagy L.G."/>
        </authorList>
    </citation>
    <scope>NUCLEOTIDE SEQUENCE [LARGE SCALE GENOMIC DNA]</scope>
    <source>
        <strain evidence="1 2">NL-1719</strain>
    </source>
</reference>
<protein>
    <submittedName>
        <fullName evidence="1">Uncharacterized protein</fullName>
    </submittedName>
</protein>
<evidence type="ECO:0000313" key="2">
    <source>
        <dbReference type="Proteomes" id="UP000308600"/>
    </source>
</evidence>
<keyword evidence="2" id="KW-1185">Reference proteome</keyword>
<evidence type="ECO:0000313" key="1">
    <source>
        <dbReference type="EMBL" id="TFK68556.1"/>
    </source>
</evidence>
<dbReference type="EMBL" id="ML208349">
    <property type="protein sequence ID" value="TFK68556.1"/>
    <property type="molecule type" value="Genomic_DNA"/>
</dbReference>
<organism evidence="1 2">
    <name type="scientific">Pluteus cervinus</name>
    <dbReference type="NCBI Taxonomy" id="181527"/>
    <lineage>
        <taxon>Eukaryota</taxon>
        <taxon>Fungi</taxon>
        <taxon>Dikarya</taxon>
        <taxon>Basidiomycota</taxon>
        <taxon>Agaricomycotina</taxon>
        <taxon>Agaricomycetes</taxon>
        <taxon>Agaricomycetidae</taxon>
        <taxon>Agaricales</taxon>
        <taxon>Pluteineae</taxon>
        <taxon>Pluteaceae</taxon>
        <taxon>Pluteus</taxon>
    </lineage>
</organism>
<name>A0ACD3AS59_9AGAR</name>
<accession>A0ACD3AS59</accession>